<comment type="caution">
    <text evidence="1">The sequence shown here is derived from an EMBL/GenBank/DDBJ whole genome shotgun (WGS) entry which is preliminary data.</text>
</comment>
<evidence type="ECO:0000313" key="1">
    <source>
        <dbReference type="EMBL" id="CAH0534087.1"/>
    </source>
</evidence>
<accession>A0ABM8ZUT8</accession>
<name>A0ABM8ZUT8_9VIBR</name>
<sequence>MRAQVMYFVQHARPVSIATRLLTHKKHLHENNPSRIINESLPPLWQR</sequence>
<dbReference type="Proteomes" id="UP000838672">
    <property type="component" value="Unassembled WGS sequence"/>
</dbReference>
<protein>
    <submittedName>
        <fullName evidence="1">Uncharacterized protein</fullName>
    </submittedName>
</protein>
<organism evidence="1 2">
    <name type="scientific">Vibrio stylophorae</name>
    <dbReference type="NCBI Taxonomy" id="659351"/>
    <lineage>
        <taxon>Bacteria</taxon>
        <taxon>Pseudomonadati</taxon>
        <taxon>Pseudomonadota</taxon>
        <taxon>Gammaproteobacteria</taxon>
        <taxon>Vibrionales</taxon>
        <taxon>Vibrionaceae</taxon>
        <taxon>Vibrio</taxon>
    </lineage>
</organism>
<reference evidence="1" key="1">
    <citation type="submission" date="2021-11" db="EMBL/GenBank/DDBJ databases">
        <authorList>
            <person name="Rodrigo-Torres L."/>
            <person name="Arahal R. D."/>
            <person name="Lucena T."/>
        </authorList>
    </citation>
    <scope>NUCLEOTIDE SEQUENCE</scope>
    <source>
        <strain evidence="1">CECT 7929</strain>
    </source>
</reference>
<gene>
    <name evidence="1" type="ORF">VST7929_01988</name>
</gene>
<proteinExistence type="predicted"/>
<evidence type="ECO:0000313" key="2">
    <source>
        <dbReference type="Proteomes" id="UP000838672"/>
    </source>
</evidence>
<keyword evidence="2" id="KW-1185">Reference proteome</keyword>
<dbReference type="EMBL" id="CAKLDI010000001">
    <property type="protein sequence ID" value="CAH0534087.1"/>
    <property type="molecule type" value="Genomic_DNA"/>
</dbReference>